<evidence type="ECO:0000259" key="1">
    <source>
        <dbReference type="Pfam" id="PF07883"/>
    </source>
</evidence>
<evidence type="ECO:0000313" key="3">
    <source>
        <dbReference type="Proteomes" id="UP000240410"/>
    </source>
</evidence>
<dbReference type="Proteomes" id="UP000240410">
    <property type="component" value="Unassembled WGS sequence"/>
</dbReference>
<dbReference type="Pfam" id="PF07883">
    <property type="entry name" value="Cupin_2"/>
    <property type="match status" value="1"/>
</dbReference>
<dbReference type="Gene3D" id="2.60.120.10">
    <property type="entry name" value="Jelly Rolls"/>
    <property type="match status" value="1"/>
</dbReference>
<sequence length="107" mass="12479">MNIFSQLPNEIQDEEFIDLLNTGSVHIERIVSKGHITPADKWYDQSEDEWVIVLEGKAEITFDNDEIVTLEKGDHLHIPAHKKHRVSWTDPKQLTIWLAVFFDVIEN</sequence>
<proteinExistence type="predicted"/>
<feature type="domain" description="Cupin type-2" evidence="1">
    <location>
        <begin position="40"/>
        <end position="100"/>
    </location>
</feature>
<dbReference type="EMBL" id="PYOJ01000049">
    <property type="protein sequence ID" value="PSV86755.1"/>
    <property type="molecule type" value="Genomic_DNA"/>
</dbReference>
<name>A0A2T3M4E7_PHOLE</name>
<dbReference type="InterPro" id="IPR014710">
    <property type="entry name" value="RmlC-like_jellyroll"/>
</dbReference>
<dbReference type="CDD" id="cd06981">
    <property type="entry name" value="cupin_reut_a1446"/>
    <property type="match status" value="1"/>
</dbReference>
<organism evidence="2 3">
    <name type="scientific">Photobacterium leiognathi</name>
    <dbReference type="NCBI Taxonomy" id="553611"/>
    <lineage>
        <taxon>Bacteria</taxon>
        <taxon>Pseudomonadati</taxon>
        <taxon>Pseudomonadota</taxon>
        <taxon>Gammaproteobacteria</taxon>
        <taxon>Vibrionales</taxon>
        <taxon>Vibrionaceae</taxon>
        <taxon>Photobacterium</taxon>
    </lineage>
</organism>
<dbReference type="AlphaFoldDB" id="A0A2T3M4E7"/>
<accession>A0A2T3M4E7</accession>
<dbReference type="OrthoDB" id="9798585at2"/>
<dbReference type="RefSeq" id="WP_045071121.1">
    <property type="nucleotide sequence ID" value="NZ_JZSL01000046.1"/>
</dbReference>
<gene>
    <name evidence="2" type="ORF">CTM89_20635</name>
</gene>
<dbReference type="InterPro" id="IPR011051">
    <property type="entry name" value="RmlC_Cupin_sf"/>
</dbReference>
<evidence type="ECO:0000313" key="2">
    <source>
        <dbReference type="EMBL" id="PSV86755.1"/>
    </source>
</evidence>
<reference evidence="2 3" key="1">
    <citation type="submission" date="2018-03" db="EMBL/GenBank/DDBJ databases">
        <title>Whole genome sequencing of Histamine producing bacteria.</title>
        <authorList>
            <person name="Butler K."/>
        </authorList>
    </citation>
    <scope>NUCLEOTIDE SEQUENCE [LARGE SCALE GENOMIC DNA]</scope>
    <source>
        <strain evidence="2 3">ATCC 33979</strain>
    </source>
</reference>
<dbReference type="InterPro" id="IPR013096">
    <property type="entry name" value="Cupin_2"/>
</dbReference>
<protein>
    <submittedName>
        <fullName evidence="2">Cupin domain-containing protein</fullName>
    </submittedName>
</protein>
<comment type="caution">
    <text evidence="2">The sequence shown here is derived from an EMBL/GenBank/DDBJ whole genome shotgun (WGS) entry which is preliminary data.</text>
</comment>
<dbReference type="SUPFAM" id="SSF51182">
    <property type="entry name" value="RmlC-like cupins"/>
    <property type="match status" value="1"/>
</dbReference>
<dbReference type="STRING" id="553611.GCA_001557755_01696"/>